<dbReference type="PROSITE" id="PS50060">
    <property type="entry name" value="MAM_2"/>
    <property type="match status" value="2"/>
</dbReference>
<dbReference type="SUPFAM" id="SSF57535">
    <property type="entry name" value="Complement control module/SCR domain"/>
    <property type="match status" value="2"/>
</dbReference>
<reference evidence="9" key="1">
    <citation type="submission" date="2023-10" db="EMBL/GenBank/DDBJ databases">
        <title>Genome assemblies of two species of porcelain crab, Petrolisthes cinctipes and Petrolisthes manimaculis (Anomura: Porcellanidae).</title>
        <authorList>
            <person name="Angst P."/>
        </authorList>
    </citation>
    <scope>NUCLEOTIDE SEQUENCE</scope>
    <source>
        <strain evidence="9">PB745_01</strain>
        <tissue evidence="9">Gill</tissue>
    </source>
</reference>
<evidence type="ECO:0000259" key="6">
    <source>
        <dbReference type="PROSITE" id="PS50060"/>
    </source>
</evidence>
<keyword evidence="4" id="KW-1133">Transmembrane helix</keyword>
<evidence type="ECO:0000256" key="5">
    <source>
        <dbReference type="SAM" id="SignalP"/>
    </source>
</evidence>
<dbReference type="PROSITE" id="PS50923">
    <property type="entry name" value="SUSHI"/>
    <property type="match status" value="2"/>
</dbReference>
<gene>
    <name evidence="9" type="ORF">Pcinc_033472</name>
</gene>
<keyword evidence="4" id="KW-0472">Membrane</keyword>
<keyword evidence="4" id="KW-0812">Transmembrane</keyword>
<dbReference type="SMART" id="SM00032">
    <property type="entry name" value="CCP"/>
    <property type="match status" value="2"/>
</dbReference>
<dbReference type="PANTHER" id="PTHR12480">
    <property type="entry name" value="ARGININE DEMETHYLASE AND LYSYL-HYDROXYLASE JMJD"/>
    <property type="match status" value="1"/>
</dbReference>
<feature type="domain" description="JmjC" evidence="8">
    <location>
        <begin position="832"/>
        <end position="955"/>
    </location>
</feature>
<protein>
    <submittedName>
        <fullName evidence="9">Uncharacterized protein</fullName>
    </submittedName>
</protein>
<evidence type="ECO:0000259" key="7">
    <source>
        <dbReference type="PROSITE" id="PS50923"/>
    </source>
</evidence>
<feature type="compositionally biased region" description="Low complexity" evidence="3">
    <location>
        <begin position="489"/>
        <end position="498"/>
    </location>
</feature>
<dbReference type="SMART" id="SM00137">
    <property type="entry name" value="MAM"/>
    <property type="match status" value="1"/>
</dbReference>
<feature type="signal peptide" evidence="5">
    <location>
        <begin position="1"/>
        <end position="23"/>
    </location>
</feature>
<dbReference type="SUPFAM" id="SSF49899">
    <property type="entry name" value="Concanavalin A-like lectins/glucanases"/>
    <property type="match status" value="1"/>
</dbReference>
<feature type="chain" id="PRO_5042056983" evidence="5">
    <location>
        <begin position="24"/>
        <end position="955"/>
    </location>
</feature>
<feature type="region of interest" description="Disordered" evidence="3">
    <location>
        <begin position="489"/>
        <end position="516"/>
    </location>
</feature>
<dbReference type="PANTHER" id="PTHR12480:SF21">
    <property type="entry name" value="JMJC DOMAIN-CONTAINING PROTEIN 8"/>
    <property type="match status" value="1"/>
</dbReference>
<comment type="caution">
    <text evidence="9">The sequence shown here is derived from an EMBL/GenBank/DDBJ whole genome shotgun (WGS) entry which is preliminary data.</text>
</comment>
<feature type="domain" description="Sushi" evidence="7">
    <location>
        <begin position="26"/>
        <end position="80"/>
    </location>
</feature>
<dbReference type="InterPro" id="IPR013320">
    <property type="entry name" value="ConA-like_dom_sf"/>
</dbReference>
<dbReference type="Proteomes" id="UP001286313">
    <property type="component" value="Unassembled WGS sequence"/>
</dbReference>
<feature type="disulfide bond" evidence="2">
    <location>
        <begin position="51"/>
        <end position="78"/>
    </location>
</feature>
<dbReference type="GO" id="GO:0000987">
    <property type="term" value="F:cis-regulatory region sequence-specific DNA binding"/>
    <property type="evidence" value="ECO:0007669"/>
    <property type="project" value="TreeGrafter"/>
</dbReference>
<dbReference type="InterPro" id="IPR000436">
    <property type="entry name" value="Sushi_SCR_CCP_dom"/>
</dbReference>
<accession>A0AAE1JXC3</accession>
<name>A0AAE1JXC3_PETCI</name>
<dbReference type="CDD" id="cd06263">
    <property type="entry name" value="MAM"/>
    <property type="match status" value="1"/>
</dbReference>
<dbReference type="CDD" id="cd00033">
    <property type="entry name" value="CCP"/>
    <property type="match status" value="2"/>
</dbReference>
<keyword evidence="1 2" id="KW-1015">Disulfide bond</keyword>
<feature type="domain" description="MAM" evidence="6">
    <location>
        <begin position="191"/>
        <end position="263"/>
    </location>
</feature>
<evidence type="ECO:0000259" key="8">
    <source>
        <dbReference type="PROSITE" id="PS51184"/>
    </source>
</evidence>
<dbReference type="Gene3D" id="2.60.120.200">
    <property type="match status" value="2"/>
</dbReference>
<keyword evidence="5" id="KW-0732">Signal</keyword>
<feature type="domain" description="MAM" evidence="6">
    <location>
        <begin position="141"/>
        <end position="189"/>
    </location>
</feature>
<keyword evidence="2" id="KW-0768">Sushi</keyword>
<sequence>MAKHLSIVFLIAVISVFIMVSDGVTRQCPSLELENGRVQYRSRGRVAKFKCRRGFSRVEGDRFATCVRNRWNGLIPKCIRRGCPTIEPPPFGTRTYMFRRAMVAFTCHPGYERHGSPAVTCNSRYWNNSLPICVPPSSPELSCDFEDGMCGWINSNQDDFDWIRKRGPSQDLVGGTGPWADHTLGTDEGALNVYVKTDDESVNFLPPTLQISGSSDARWYYQHVNITSFYTDFQVVLEAVRSPENSDVAIDDVRLGFGLECSPVTTTTTTTTTTTPSTTTTTTNTTATTTTSFTTTTAPPTVSSTISYESSEVVNISGYFTSELFMNESYTTENAEVMTTIIEGAANSTILPTDLPTSSAYAATTTMFPTTTLPPTPTNTTPIIQSTLTTAPGTAPFYTDNKTPAAFTHGFSSSTFNISPLVSSTTIGTPTTSPSTDADAPLTTVTSNTTTSSAYTLATTATTLATTTLTDTPSTTAITTATTAVTTPKITPTNTDTTLSATDVPSTTPTETSAASAITSNTKTTFPITSLPITYTSTTAAASTPKTKYTLATTTPTTTTTPSSMSSVTVNEKTISMTTIAAAAEATTTTTTTEYNQTRTSKKLNHSGDGLSMVAIIAISIVVVTSVVFIAVLLYVYRFRKQDELAEDSDIRHLANDETWANQSPAPIPVDQSEPSTNTSGPISVQHLFVYIMTSQFSRRENTCEKRMSAKQDEDGGWVTKPEDRVALPGPCTITVVDNTLSQEEFLIKYAYNEPVVIKGATDSKVFRSLTRRSPLMDGYGHTTIRLSSANSYSYEKQDVTFEEYCTSHLNPQRLSTFGNETFYFFGDNNSEEWEDLLDLYELPPYTLPFHTSALSFGLAGPGTGVPFHFHGPGFAETLWGRKRWFMYPPDVNPSFHPNRTTLQWLLQDYPVQKNNPAFTECTLGPGEIIYFPDKWWHATLNIDSSVFISTFLSP</sequence>
<dbReference type="AlphaFoldDB" id="A0AAE1JXC3"/>
<dbReference type="Pfam" id="PF00084">
    <property type="entry name" value="Sushi"/>
    <property type="match status" value="2"/>
</dbReference>
<dbReference type="PROSITE" id="PS51184">
    <property type="entry name" value="JMJC"/>
    <property type="match status" value="1"/>
</dbReference>
<proteinExistence type="predicted"/>
<dbReference type="InterPro" id="IPR050910">
    <property type="entry name" value="JMJD6_ArgDemeth/LysHydrox"/>
</dbReference>
<dbReference type="Gene3D" id="2.10.70.10">
    <property type="entry name" value="Complement Module, domain 1"/>
    <property type="match status" value="2"/>
</dbReference>
<comment type="caution">
    <text evidence="2">Lacks conserved residue(s) required for the propagation of feature annotation.</text>
</comment>
<feature type="compositionally biased region" description="Low complexity" evidence="3">
    <location>
        <begin position="506"/>
        <end position="516"/>
    </location>
</feature>
<keyword evidence="10" id="KW-1185">Reference proteome</keyword>
<dbReference type="GO" id="GO:0016020">
    <property type="term" value="C:membrane"/>
    <property type="evidence" value="ECO:0007669"/>
    <property type="project" value="InterPro"/>
</dbReference>
<evidence type="ECO:0000256" key="4">
    <source>
        <dbReference type="SAM" id="Phobius"/>
    </source>
</evidence>
<evidence type="ECO:0000256" key="1">
    <source>
        <dbReference type="ARBA" id="ARBA00023157"/>
    </source>
</evidence>
<evidence type="ECO:0000313" key="10">
    <source>
        <dbReference type="Proteomes" id="UP001286313"/>
    </source>
</evidence>
<dbReference type="SUPFAM" id="SSF51197">
    <property type="entry name" value="Clavaminate synthase-like"/>
    <property type="match status" value="1"/>
</dbReference>
<dbReference type="EMBL" id="JAWQEG010004719">
    <property type="protein sequence ID" value="KAK3860481.1"/>
    <property type="molecule type" value="Genomic_DNA"/>
</dbReference>
<dbReference type="InterPro" id="IPR000998">
    <property type="entry name" value="MAM_dom"/>
</dbReference>
<evidence type="ECO:0000256" key="2">
    <source>
        <dbReference type="PROSITE-ProRule" id="PRU00302"/>
    </source>
</evidence>
<feature type="region of interest" description="Disordered" evidence="3">
    <location>
        <begin position="266"/>
        <end position="302"/>
    </location>
</feature>
<evidence type="ECO:0000256" key="3">
    <source>
        <dbReference type="SAM" id="MobiDB-lite"/>
    </source>
</evidence>
<dbReference type="InterPro" id="IPR003347">
    <property type="entry name" value="JmjC_dom"/>
</dbReference>
<dbReference type="Gene3D" id="2.60.120.650">
    <property type="entry name" value="Cupin"/>
    <property type="match status" value="1"/>
</dbReference>
<dbReference type="GO" id="GO:0005634">
    <property type="term" value="C:nucleus"/>
    <property type="evidence" value="ECO:0007669"/>
    <property type="project" value="TreeGrafter"/>
</dbReference>
<dbReference type="InterPro" id="IPR035976">
    <property type="entry name" value="Sushi/SCR/CCP_sf"/>
</dbReference>
<dbReference type="Pfam" id="PF00629">
    <property type="entry name" value="MAM"/>
    <property type="match status" value="1"/>
</dbReference>
<feature type="transmembrane region" description="Helical" evidence="4">
    <location>
        <begin position="611"/>
        <end position="637"/>
    </location>
</feature>
<organism evidence="9 10">
    <name type="scientific">Petrolisthes cinctipes</name>
    <name type="common">Flat porcelain crab</name>
    <dbReference type="NCBI Taxonomy" id="88211"/>
    <lineage>
        <taxon>Eukaryota</taxon>
        <taxon>Metazoa</taxon>
        <taxon>Ecdysozoa</taxon>
        <taxon>Arthropoda</taxon>
        <taxon>Crustacea</taxon>
        <taxon>Multicrustacea</taxon>
        <taxon>Malacostraca</taxon>
        <taxon>Eumalacostraca</taxon>
        <taxon>Eucarida</taxon>
        <taxon>Decapoda</taxon>
        <taxon>Pleocyemata</taxon>
        <taxon>Anomura</taxon>
        <taxon>Galatheoidea</taxon>
        <taxon>Porcellanidae</taxon>
        <taxon>Petrolisthes</taxon>
    </lineage>
</organism>
<feature type="domain" description="Sushi" evidence="7">
    <location>
        <begin position="81"/>
        <end position="135"/>
    </location>
</feature>
<evidence type="ECO:0000313" key="9">
    <source>
        <dbReference type="EMBL" id="KAK3860481.1"/>
    </source>
</evidence>